<evidence type="ECO:0000256" key="3">
    <source>
        <dbReference type="ARBA" id="ARBA00023125"/>
    </source>
</evidence>
<dbReference type="InterPro" id="IPR011990">
    <property type="entry name" value="TPR-like_helical_dom_sf"/>
</dbReference>
<keyword evidence="4" id="KW-0804">Transcription</keyword>
<dbReference type="PROSITE" id="PS51755">
    <property type="entry name" value="OMPR_PHOB"/>
    <property type="match status" value="1"/>
</dbReference>
<proteinExistence type="inferred from homology"/>
<feature type="domain" description="OmpR/PhoB-type" evidence="7">
    <location>
        <begin position="3"/>
        <end position="108"/>
    </location>
</feature>
<dbReference type="Pfam" id="PF13191">
    <property type="entry name" value="AAA_16"/>
    <property type="match status" value="1"/>
</dbReference>
<dbReference type="InterPro" id="IPR036388">
    <property type="entry name" value="WH-like_DNA-bd_sf"/>
</dbReference>
<dbReference type="InterPro" id="IPR000792">
    <property type="entry name" value="Tscrpt_reg_LuxR_C"/>
</dbReference>
<feature type="domain" description="HTH luxR-type" evidence="6">
    <location>
        <begin position="1149"/>
        <end position="1214"/>
    </location>
</feature>
<organism evidence="8 9">
    <name type="scientific">Lentzea atacamensis</name>
    <dbReference type="NCBI Taxonomy" id="531938"/>
    <lineage>
        <taxon>Bacteria</taxon>
        <taxon>Bacillati</taxon>
        <taxon>Actinomycetota</taxon>
        <taxon>Actinomycetes</taxon>
        <taxon>Pseudonocardiales</taxon>
        <taxon>Pseudonocardiaceae</taxon>
        <taxon>Lentzea</taxon>
    </lineage>
</organism>
<dbReference type="Gene3D" id="3.40.50.300">
    <property type="entry name" value="P-loop containing nucleotide triphosphate hydrolases"/>
    <property type="match status" value="1"/>
</dbReference>
<dbReference type="EMBL" id="QGHB01000008">
    <property type="protein sequence ID" value="PWK84397.1"/>
    <property type="molecule type" value="Genomic_DNA"/>
</dbReference>
<dbReference type="InterPro" id="IPR016032">
    <property type="entry name" value="Sig_transdc_resp-reg_C-effctor"/>
</dbReference>
<dbReference type="SUPFAM" id="SSF52540">
    <property type="entry name" value="P-loop containing nucleoside triphosphate hydrolases"/>
    <property type="match status" value="1"/>
</dbReference>
<sequence length="1218" mass="134412">MSTESPEPPAPVRAQLLGPVRAWRGEVELPLGPARQRTLFTVLALRANQIVSREELVDAIWGDTPPSAVDSSLYTYVSRLRRTLEPVRSKRTTGQTLVSTGAGYCLGLEPDMLDVREFDRLRQEAQHSWDRRDVKAARAALDQALELWRGDALAGIDGPFAAQHRVRLNELRLNVMESRAQMMLEAGEVSAAVAELLAITSAYPLRETPRALLMMALHRAGRDDEALEVYRETRELLVEQLGIEPSGQVRRAHDEIITARDRVERMSRLPVPPRSKVLIGRETELTALRAALAGVLQGKGTVIWVEGEPGIGKTALLATGLADAADRGCEVLWQAGDEVGMRVPLSMALACLDIDSLSRDPRRVELAGKLPGRVPKLAFTHESKQPEVLSADRLIGLVDRLAAFVGELCADSPVVLVLEDLQWGDDASLMLWRRLAKATRHLPLLLVGSCRRHERRADLYPLRTVVPAGNGVMLQLGPLDETASTAFVREKTGTQPSEALLAMAACADGHPQHLLEIVEAMVRDNVAAVCDRIAELGQEHIPSFPTVNAVLTRWLSRLSDTTREALRWAALLGVEFDLDDLATVMKKQASDLLSVVEEALAASVLEESGHRLAFRHPLVQRALYETLPVTVRVALHRQAAEALDAAGVNVVRVAEQLLAGPVPVDARVTQWLMVNTNAIASRSPALAVELLRRVVRSDGIRDKAFEVLTTRLARLLFWLGTPPVAEALAVLRTTKDPNRAAEMRLMLAYVDHSEGENERALEVLRQTVADPSVSDEWRARHHSLQARVERRALDDLAPANEALEHARQSGDAFAVAHASENLWEIASVLWQHTKALEHIEQGLAAIGGDPAWSDLELCLLDDKVFTLHNLDDLEKAERTLDAARHLVARRGLASGLHVPAAVHHYWRGQWCEALTELEAVMLDRLEITAYGLRQRNGMKLLYGIKALIAGHQDDSSAMETNLKAAAEYPHETVETRDDFFSMAKSVAAEQLGRPDEALRALLPLLRDDYPRIVPRHQWLPRLARLALDQKDRTVAEAALVACQPGPGREAGSRRASVAAQWCRGLLESDPEALSAVVTHFAAVGRKVEQAVACEDLAVLLAKRGRADDARTALYEASTVYTGLNAAWDARRAESRLKPFDIHAPTIDQRHTTGRPLDEAERRVAELVAAGWPNSDIATSLRMSRNTVQMIVSQLLQKLGVDSRLNVTRQLLDRYVHNR</sequence>
<dbReference type="RefSeq" id="WP_109638732.1">
    <property type="nucleotide sequence ID" value="NZ_QGHB01000008.1"/>
</dbReference>
<dbReference type="InterPro" id="IPR027417">
    <property type="entry name" value="P-loop_NTPase"/>
</dbReference>
<dbReference type="Pfam" id="PF00486">
    <property type="entry name" value="Trans_reg_C"/>
    <property type="match status" value="1"/>
</dbReference>
<dbReference type="PROSITE" id="PS50043">
    <property type="entry name" value="HTH_LUXR_2"/>
    <property type="match status" value="1"/>
</dbReference>
<dbReference type="PANTHER" id="PTHR35807">
    <property type="entry name" value="TRANSCRIPTIONAL REGULATOR REDD-RELATED"/>
    <property type="match status" value="1"/>
</dbReference>
<comment type="caution">
    <text evidence="8">The sequence shown here is derived from an EMBL/GenBank/DDBJ whole genome shotgun (WGS) entry which is preliminary data.</text>
</comment>
<name>A0A316HVF1_9PSEU</name>
<dbReference type="SMART" id="SM00862">
    <property type="entry name" value="Trans_reg_C"/>
    <property type="match status" value="1"/>
</dbReference>
<dbReference type="Gene3D" id="1.10.10.10">
    <property type="entry name" value="Winged helix-like DNA-binding domain superfamily/Winged helix DNA-binding domain"/>
    <property type="match status" value="2"/>
</dbReference>
<dbReference type="InterPro" id="IPR001867">
    <property type="entry name" value="OmpR/PhoB-type_DNA-bd"/>
</dbReference>
<gene>
    <name evidence="8" type="ORF">C8D88_10812</name>
</gene>
<dbReference type="SMART" id="SM00421">
    <property type="entry name" value="HTH_LUXR"/>
    <property type="match status" value="1"/>
</dbReference>
<dbReference type="GO" id="GO:0006355">
    <property type="term" value="P:regulation of DNA-templated transcription"/>
    <property type="evidence" value="ECO:0007669"/>
    <property type="project" value="InterPro"/>
</dbReference>
<dbReference type="InterPro" id="IPR051677">
    <property type="entry name" value="AfsR-DnrI-RedD_regulator"/>
</dbReference>
<comment type="similarity">
    <text evidence="1">Belongs to the AfsR/DnrI/RedD regulatory family.</text>
</comment>
<evidence type="ECO:0000313" key="8">
    <source>
        <dbReference type="EMBL" id="PWK84397.1"/>
    </source>
</evidence>
<evidence type="ECO:0000256" key="4">
    <source>
        <dbReference type="ARBA" id="ARBA00023163"/>
    </source>
</evidence>
<dbReference type="SUPFAM" id="SSF48452">
    <property type="entry name" value="TPR-like"/>
    <property type="match status" value="1"/>
</dbReference>
<evidence type="ECO:0000256" key="2">
    <source>
        <dbReference type="ARBA" id="ARBA00023015"/>
    </source>
</evidence>
<feature type="DNA-binding region" description="OmpR/PhoB-type" evidence="5">
    <location>
        <begin position="3"/>
        <end position="108"/>
    </location>
</feature>
<dbReference type="Proteomes" id="UP000246005">
    <property type="component" value="Unassembled WGS sequence"/>
</dbReference>
<dbReference type="CDD" id="cd15831">
    <property type="entry name" value="BTAD"/>
    <property type="match status" value="1"/>
</dbReference>
<keyword evidence="2" id="KW-0805">Transcription regulation</keyword>
<evidence type="ECO:0000256" key="5">
    <source>
        <dbReference type="PROSITE-ProRule" id="PRU01091"/>
    </source>
</evidence>
<dbReference type="Gene3D" id="1.25.40.10">
    <property type="entry name" value="Tetratricopeptide repeat domain"/>
    <property type="match status" value="2"/>
</dbReference>
<dbReference type="InterPro" id="IPR041664">
    <property type="entry name" value="AAA_16"/>
</dbReference>
<dbReference type="SMART" id="SM01043">
    <property type="entry name" value="BTAD"/>
    <property type="match status" value="1"/>
</dbReference>
<dbReference type="Pfam" id="PF00196">
    <property type="entry name" value="GerE"/>
    <property type="match status" value="1"/>
</dbReference>
<protein>
    <submittedName>
        <fullName evidence="8">Regulatory LuxR family protein</fullName>
    </submittedName>
</protein>
<dbReference type="GO" id="GO:0000160">
    <property type="term" value="P:phosphorelay signal transduction system"/>
    <property type="evidence" value="ECO:0007669"/>
    <property type="project" value="InterPro"/>
</dbReference>
<dbReference type="GO" id="GO:0003677">
    <property type="term" value="F:DNA binding"/>
    <property type="evidence" value="ECO:0007669"/>
    <property type="project" value="UniProtKB-UniRule"/>
</dbReference>
<keyword evidence="3 5" id="KW-0238">DNA-binding</keyword>
<evidence type="ECO:0000256" key="1">
    <source>
        <dbReference type="ARBA" id="ARBA00005820"/>
    </source>
</evidence>
<reference evidence="8 9" key="1">
    <citation type="submission" date="2018-05" db="EMBL/GenBank/DDBJ databases">
        <title>Genomic Encyclopedia of Type Strains, Phase IV (KMG-IV): sequencing the most valuable type-strain genomes for metagenomic binning, comparative biology and taxonomic classification.</title>
        <authorList>
            <person name="Goeker M."/>
        </authorList>
    </citation>
    <scope>NUCLEOTIDE SEQUENCE [LARGE SCALE GENOMIC DNA]</scope>
    <source>
        <strain evidence="8 9">DSM 45480</strain>
    </source>
</reference>
<dbReference type="PANTHER" id="PTHR35807:SF1">
    <property type="entry name" value="TRANSCRIPTIONAL REGULATOR REDD"/>
    <property type="match status" value="1"/>
</dbReference>
<evidence type="ECO:0000313" key="9">
    <source>
        <dbReference type="Proteomes" id="UP000246005"/>
    </source>
</evidence>
<evidence type="ECO:0000259" key="6">
    <source>
        <dbReference type="PROSITE" id="PS50043"/>
    </source>
</evidence>
<dbReference type="CDD" id="cd00383">
    <property type="entry name" value="trans_reg_C"/>
    <property type="match status" value="1"/>
</dbReference>
<dbReference type="InterPro" id="IPR005158">
    <property type="entry name" value="BTAD"/>
</dbReference>
<dbReference type="AlphaFoldDB" id="A0A316HVF1"/>
<evidence type="ECO:0000259" key="7">
    <source>
        <dbReference type="PROSITE" id="PS51755"/>
    </source>
</evidence>
<dbReference type="SUPFAM" id="SSF46894">
    <property type="entry name" value="C-terminal effector domain of the bipartite response regulators"/>
    <property type="match status" value="2"/>
</dbReference>
<accession>A0A316HVF1</accession>
<dbReference type="Pfam" id="PF03704">
    <property type="entry name" value="BTAD"/>
    <property type="match status" value="1"/>
</dbReference>